<sequence>RNAYSFNQDLSSWDVSNVTNMENMFLNANALSDENKCLIADAYQSNDSWPYGDCCVWVVGGVVDCAGNCNGDSVIDDCGVCGGNNNSMVDDCGNCLNTTRVITGNANLENAIVGVYTNQGLVRVDFQAPPTVLDNSGSTITLPVSVGSNFVSGSISSSFGSSALMVNGISLDGTTGSIKYQSIQNNDYYGILIYFDNEASADSSYDVLTAADLNGSSITINLYDIDDTDGYVIEDWCATEGYTYVPDDNFEQALIDLGYDDVLDNSVVTDSISGVTSLTISNYQDEESFISDLTGIQDFTALTYLHCSYNSLTALDLSSNTALTELRCFSNELTALDVSANTALVELHCGKNELTSLDVSNNTVLTSLGAQRNSFTSLDLSYNTSLVYLYLKEGALTSLDVSNNTALEYLDCHTNAITSLDVSNNTALDELRCHNNELTALDVSNNTALTSLYCYGNQLTALGVSANTALNILWCSGNALTTLDVSTNTSLTDLRCANNDLTGLDLSTNTALGILYCYNNALTALDVSANTSLAYFGTENNNITSLDVSANKALEELRCHNNQLTYLNMRNGVTDSLTT</sequence>
<proteinExistence type="predicted"/>
<organism evidence="3">
    <name type="scientific">marine metagenome</name>
    <dbReference type="NCBI Taxonomy" id="408172"/>
    <lineage>
        <taxon>unclassified sequences</taxon>
        <taxon>metagenomes</taxon>
        <taxon>ecological metagenomes</taxon>
    </lineage>
</organism>
<feature type="non-terminal residue" evidence="3">
    <location>
        <position position="579"/>
    </location>
</feature>
<dbReference type="SUPFAM" id="SSF52058">
    <property type="entry name" value="L domain-like"/>
    <property type="match status" value="1"/>
</dbReference>
<dbReference type="PANTHER" id="PTHR47566:SF1">
    <property type="entry name" value="PROTEIN NUD1"/>
    <property type="match status" value="1"/>
</dbReference>
<gene>
    <name evidence="3" type="ORF">METZ01_LOCUS196880</name>
</gene>
<evidence type="ECO:0000256" key="1">
    <source>
        <dbReference type="ARBA" id="ARBA00022614"/>
    </source>
</evidence>
<keyword evidence="1" id="KW-0433">Leucine-rich repeat</keyword>
<keyword evidence="2" id="KW-0677">Repeat</keyword>
<evidence type="ECO:0000256" key="2">
    <source>
        <dbReference type="ARBA" id="ARBA00022737"/>
    </source>
</evidence>
<dbReference type="GO" id="GO:0035591">
    <property type="term" value="F:signaling adaptor activity"/>
    <property type="evidence" value="ECO:0007669"/>
    <property type="project" value="TreeGrafter"/>
</dbReference>
<dbReference type="InterPro" id="IPR005046">
    <property type="entry name" value="DUF285"/>
</dbReference>
<dbReference type="NCBIfam" id="TIGR02167">
    <property type="entry name" value="Liste_lipo_26"/>
    <property type="match status" value="1"/>
</dbReference>
<protein>
    <recommendedName>
        <fullName evidence="4">BspA family leucine-rich repeat surface protein</fullName>
    </recommendedName>
</protein>
<reference evidence="3" key="1">
    <citation type="submission" date="2018-05" db="EMBL/GenBank/DDBJ databases">
        <authorList>
            <person name="Lanie J.A."/>
            <person name="Ng W.-L."/>
            <person name="Kazmierczak K.M."/>
            <person name="Andrzejewski T.M."/>
            <person name="Davidsen T.M."/>
            <person name="Wayne K.J."/>
            <person name="Tettelin H."/>
            <person name="Glass J.I."/>
            <person name="Rusch D."/>
            <person name="Podicherti R."/>
            <person name="Tsui H.-C.T."/>
            <person name="Winkler M.E."/>
        </authorList>
    </citation>
    <scope>NUCLEOTIDE SEQUENCE</scope>
</reference>
<dbReference type="Pfam" id="PF03382">
    <property type="entry name" value="DUF285"/>
    <property type="match status" value="1"/>
</dbReference>
<feature type="non-terminal residue" evidence="3">
    <location>
        <position position="1"/>
    </location>
</feature>
<dbReference type="Gene3D" id="3.80.10.10">
    <property type="entry name" value="Ribonuclease Inhibitor"/>
    <property type="match status" value="2"/>
</dbReference>
<accession>A0A382DZU5</accession>
<dbReference type="InterPro" id="IPR011889">
    <property type="entry name" value="Liste_lipo_26"/>
</dbReference>
<evidence type="ECO:0008006" key="4">
    <source>
        <dbReference type="Google" id="ProtNLM"/>
    </source>
</evidence>
<dbReference type="AlphaFoldDB" id="A0A382DZU5"/>
<dbReference type="InterPro" id="IPR052574">
    <property type="entry name" value="CDIRP"/>
</dbReference>
<dbReference type="PANTHER" id="PTHR47566">
    <property type="match status" value="1"/>
</dbReference>
<dbReference type="InterPro" id="IPR032675">
    <property type="entry name" value="LRR_dom_sf"/>
</dbReference>
<name>A0A382DZU5_9ZZZZ</name>
<dbReference type="EMBL" id="UINC01041995">
    <property type="protein sequence ID" value="SVB44026.1"/>
    <property type="molecule type" value="Genomic_DNA"/>
</dbReference>
<evidence type="ECO:0000313" key="3">
    <source>
        <dbReference type="EMBL" id="SVB44026.1"/>
    </source>
</evidence>